<gene>
    <name evidence="1" type="ORF">HG933_01815</name>
</gene>
<organism evidence="1 2">
    <name type="scientific">Megasphaera elsdenii</name>
    <dbReference type="NCBI Taxonomy" id="907"/>
    <lineage>
        <taxon>Bacteria</taxon>
        <taxon>Bacillati</taxon>
        <taxon>Bacillota</taxon>
        <taxon>Negativicutes</taxon>
        <taxon>Veillonellales</taxon>
        <taxon>Veillonellaceae</taxon>
        <taxon>Megasphaera</taxon>
    </lineage>
</organism>
<dbReference type="Proteomes" id="UP000536773">
    <property type="component" value="Unassembled WGS sequence"/>
</dbReference>
<dbReference type="GeneID" id="97490839"/>
<evidence type="ECO:0000313" key="2">
    <source>
        <dbReference type="Proteomes" id="UP000536773"/>
    </source>
</evidence>
<dbReference type="GO" id="GO:0006974">
    <property type="term" value="P:DNA damage response"/>
    <property type="evidence" value="ECO:0007669"/>
    <property type="project" value="TreeGrafter"/>
</dbReference>
<name>A0A1M6QUJ0_MEGEL</name>
<dbReference type="PANTHER" id="PTHR38785">
    <property type="entry name" value="HOMOLOG OF VIRK"/>
    <property type="match status" value="1"/>
</dbReference>
<accession>A0A1M6QUJ0</accession>
<evidence type="ECO:0000313" key="1">
    <source>
        <dbReference type="EMBL" id="NMK38139.1"/>
    </source>
</evidence>
<proteinExistence type="predicted"/>
<protein>
    <submittedName>
        <fullName evidence="1">DUF535 domain-containing protein</fullName>
    </submittedName>
</protein>
<dbReference type="Pfam" id="PF04393">
    <property type="entry name" value="DUF535"/>
    <property type="match status" value="1"/>
</dbReference>
<reference evidence="1 2" key="1">
    <citation type="submission" date="2020-04" db="EMBL/GenBank/DDBJ databases">
        <authorList>
            <person name="Hitch T.C.A."/>
            <person name="Wylensek D."/>
            <person name="Clavel T."/>
        </authorList>
    </citation>
    <scope>NUCLEOTIDE SEQUENCE [LARGE SCALE GENOMIC DNA]</scope>
    <source>
        <strain evidence="1 2">WCA-386-APC-2A</strain>
    </source>
</reference>
<dbReference type="AlphaFoldDB" id="A0A1M6QUJ0"/>
<comment type="caution">
    <text evidence="1">The sequence shown here is derived from an EMBL/GenBank/DDBJ whole genome shotgun (WGS) entry which is preliminary data.</text>
</comment>
<sequence>MHSISYFWHLSRLIYGPRNFQENKRAVVFFARAVSNRALFEELYDFFDHYEPMKGFFDQHDPDFQEVMTRVFLFKDSTMRQRLDALKHHFTILRTFFSDDVIHELYWGKGYTLWTSPDESLPLEARLIFDTGQRKEGFLSLYLYHEGQMIYHFNFRFDYNADGTPSMYIGTIQGSKHGLETTKVLTKKLFGYRPKNFILYLMRIFVQTLGIHDMYVITDEGFYTNSHMLRGNRSKKTNFNDFWLGEGAGPDAKEKWYFRLPIEEKRRKYGEIKSQKRNLFRKRYLLMDTIVPPYIAAIKALFRQGFDPVPSAIDEAAITDKPADYDPIEAPVK</sequence>
<dbReference type="EMBL" id="JABBJH010000002">
    <property type="protein sequence ID" value="NMK38139.1"/>
    <property type="molecule type" value="Genomic_DNA"/>
</dbReference>
<dbReference type="PANTHER" id="PTHR38785:SF1">
    <property type="entry name" value="HOMOLOG OF VIRK"/>
    <property type="match status" value="1"/>
</dbReference>
<dbReference type="InterPro" id="IPR007488">
    <property type="entry name" value="DUF535"/>
</dbReference>
<dbReference type="RefSeq" id="WP_014016299.1">
    <property type="nucleotide sequence ID" value="NZ_CABMON010000005.1"/>
</dbReference>